<organism evidence="1 2">
    <name type="scientific">Mycolicibacterium neoaurum</name>
    <name type="common">Mycobacterium neoaurum</name>
    <dbReference type="NCBI Taxonomy" id="1795"/>
    <lineage>
        <taxon>Bacteria</taxon>
        <taxon>Bacillati</taxon>
        <taxon>Actinomycetota</taxon>
        <taxon>Actinomycetes</taxon>
        <taxon>Mycobacteriales</taxon>
        <taxon>Mycobacteriaceae</taxon>
        <taxon>Mycolicibacterium</taxon>
    </lineage>
</organism>
<dbReference type="GO" id="GO:0016491">
    <property type="term" value="F:oxidoreductase activity"/>
    <property type="evidence" value="ECO:0007669"/>
    <property type="project" value="InterPro"/>
</dbReference>
<dbReference type="NCBIfam" id="TIGR00026">
    <property type="entry name" value="hi_GC_TIGR00026"/>
    <property type="match status" value="1"/>
</dbReference>
<dbReference type="Proteomes" id="UP000028864">
    <property type="component" value="Unassembled WGS sequence"/>
</dbReference>
<dbReference type="RefSeq" id="WP_030134276.1">
    <property type="nucleotide sequence ID" value="NZ_JAKNRE010000002.1"/>
</dbReference>
<dbReference type="Gene3D" id="2.30.110.10">
    <property type="entry name" value="Electron Transport, Fmn-binding Protein, Chain A"/>
    <property type="match status" value="1"/>
</dbReference>
<dbReference type="Pfam" id="PF04075">
    <property type="entry name" value="F420H2_quin_red"/>
    <property type="match status" value="1"/>
</dbReference>
<protein>
    <submittedName>
        <fullName evidence="1">Deazaflavin-dependent nitroreductase family protein</fullName>
    </submittedName>
</protein>
<reference evidence="1" key="2">
    <citation type="submission" date="2015-09" db="EMBL/GenBank/DDBJ databases">
        <title>Draft genome sequence of Mycobacterium neoaurum DSM 44074.</title>
        <authorList>
            <person name="Croce O."/>
            <person name="Robert C."/>
            <person name="Raoult D."/>
            <person name="Drancourt M."/>
        </authorList>
    </citation>
    <scope>NUCLEOTIDE SEQUENCE</scope>
    <source>
        <strain evidence="1">DSM 44074</strain>
    </source>
</reference>
<dbReference type="InterPro" id="IPR012349">
    <property type="entry name" value="Split_barrel_FMN-bd"/>
</dbReference>
<evidence type="ECO:0000313" key="2">
    <source>
        <dbReference type="Proteomes" id="UP000028864"/>
    </source>
</evidence>
<accession>A0AAV2WGZ7</accession>
<proteinExistence type="predicted"/>
<gene>
    <name evidence="1" type="ORF">BN1047_01188</name>
</gene>
<sequence>MRFARRRAEFNRRFVNPVVRPLAGHLPLWSAVDHVGRRSGRRYRTPVTAFPTTDGVAILLPYGVDTDWVRNLQAAGTGTVVIGGRSLQVRDPRVVSTDEAAAVTRRPWQRLLRTLPVKSALLLTRSS</sequence>
<reference evidence="1" key="1">
    <citation type="submission" date="2014-05" db="EMBL/GenBank/DDBJ databases">
        <authorList>
            <person name="Urmite Genomes"/>
        </authorList>
    </citation>
    <scope>NUCLEOTIDE SEQUENCE</scope>
    <source>
        <strain evidence="1">DSM 44074</strain>
    </source>
</reference>
<dbReference type="EMBL" id="LK021337">
    <property type="protein sequence ID" value="CDQ43323.1"/>
    <property type="molecule type" value="Genomic_DNA"/>
</dbReference>
<name>A0AAV2WGZ7_MYCNE</name>
<dbReference type="InterPro" id="IPR004378">
    <property type="entry name" value="F420H2_quin_Rdtase"/>
</dbReference>
<dbReference type="AlphaFoldDB" id="A0AAV2WGZ7"/>
<evidence type="ECO:0000313" key="1">
    <source>
        <dbReference type="EMBL" id="CDQ43323.1"/>
    </source>
</evidence>